<dbReference type="Proteomes" id="UP000179920">
    <property type="component" value="Chromosome XIV"/>
</dbReference>
<keyword evidence="9" id="KW-0175">Coiled coil</keyword>
<proteinExistence type="inferred from homology"/>
<dbReference type="PANTHER" id="PTHR12961">
    <property type="entry name" value="CONSERVED OLIGOMERIC GOLGI COMPLEX COMPONENT 2"/>
    <property type="match status" value="1"/>
</dbReference>
<accession>A0A1K0G9F8</accession>
<evidence type="ECO:0000313" key="14">
    <source>
        <dbReference type="EMBL" id="SYW75970.1"/>
    </source>
</evidence>
<gene>
    <name evidence="14" type="ORF">UBRO2_01125</name>
    <name evidence="13" type="ORF">UBRO_05680</name>
</gene>
<reference evidence="13" key="2">
    <citation type="submission" date="2016-04" db="EMBL/GenBank/DDBJ databases">
        <authorList>
            <person name="Evans L.H."/>
            <person name="Alamgir A."/>
            <person name="Owens N."/>
            <person name="Weber N.D."/>
            <person name="Virtaneva K."/>
            <person name="Barbian K."/>
            <person name="Babar A."/>
            <person name="Rosenke K."/>
        </authorList>
    </citation>
    <scope>NUCLEOTIDE SEQUENCE</scope>
    <source>
        <strain evidence="13">UB2112</strain>
    </source>
</reference>
<feature type="compositionally biased region" description="Acidic residues" evidence="10">
    <location>
        <begin position="263"/>
        <end position="273"/>
    </location>
</feature>
<comment type="similarity">
    <text evidence="2">Belongs to the COG2 family.</text>
</comment>
<dbReference type="OrthoDB" id="332281at2759"/>
<dbReference type="Pfam" id="PF12022">
    <property type="entry name" value="COG2_C"/>
    <property type="match status" value="1"/>
</dbReference>
<evidence type="ECO:0000256" key="1">
    <source>
        <dbReference type="ARBA" id="ARBA00004395"/>
    </source>
</evidence>
<dbReference type="AlphaFoldDB" id="A0A1K0G9F8"/>
<keyword evidence="16" id="KW-1185">Reference proteome</keyword>
<dbReference type="InterPro" id="IPR024603">
    <property type="entry name" value="COG_complex_COG2_C"/>
</dbReference>
<protein>
    <recommendedName>
        <fullName evidence="3">Conserved oligomeric Golgi complex subunit 2</fullName>
    </recommendedName>
    <alternativeName>
        <fullName evidence="8">Component of oligomeric Golgi complex 2</fullName>
    </alternativeName>
</protein>
<dbReference type="EMBL" id="LT558130">
    <property type="protein sequence ID" value="SAM84430.1"/>
    <property type="molecule type" value="Genomic_DNA"/>
</dbReference>
<organism evidence="13 15">
    <name type="scientific">Ustilago bromivora</name>
    <dbReference type="NCBI Taxonomy" id="307758"/>
    <lineage>
        <taxon>Eukaryota</taxon>
        <taxon>Fungi</taxon>
        <taxon>Dikarya</taxon>
        <taxon>Basidiomycota</taxon>
        <taxon>Ustilaginomycotina</taxon>
        <taxon>Ustilaginomycetes</taxon>
        <taxon>Ustilaginales</taxon>
        <taxon>Ustilaginaceae</taxon>
        <taxon>Ustilago</taxon>
    </lineage>
</organism>
<comment type="subcellular location">
    <subcellularLocation>
        <location evidence="1">Golgi apparatus membrane</location>
        <topology evidence="1">Peripheral membrane protein</topology>
    </subcellularLocation>
</comment>
<evidence type="ECO:0000259" key="11">
    <source>
        <dbReference type="Pfam" id="PF06148"/>
    </source>
</evidence>
<feature type="compositionally biased region" description="Basic residues" evidence="10">
    <location>
        <begin position="213"/>
        <end position="224"/>
    </location>
</feature>
<keyword evidence="6" id="KW-0333">Golgi apparatus</keyword>
<feature type="coiled-coil region" evidence="9">
    <location>
        <begin position="1058"/>
        <end position="1085"/>
    </location>
</feature>
<evidence type="ECO:0000256" key="6">
    <source>
        <dbReference type="ARBA" id="ARBA00023034"/>
    </source>
</evidence>
<evidence type="ECO:0000313" key="13">
    <source>
        <dbReference type="EMBL" id="SAM84430.1"/>
    </source>
</evidence>
<evidence type="ECO:0000256" key="5">
    <source>
        <dbReference type="ARBA" id="ARBA00022927"/>
    </source>
</evidence>
<evidence type="ECO:0000256" key="4">
    <source>
        <dbReference type="ARBA" id="ARBA00022448"/>
    </source>
</evidence>
<evidence type="ECO:0000256" key="3">
    <source>
        <dbReference type="ARBA" id="ARBA00020977"/>
    </source>
</evidence>
<sequence length="1101" mass="122101">MTAADAATGSTLQAHNREASISDSLHRLDDSTTREPVAFPSLTPLSHNLELLSPVHTSNFSVDEFLVSRTKASDLNFILGDLRSYSEKLKDELYSIINEDYKDFVSLGSSLKAEAHRIARLGWSRSSRPLDDDEEKEEEQDGPPPQGLMVPVRDTLLASRSMLKSVQDDIADSIRRKEDATSHKARLELMLQLHDSIVRLEDLLLIQPEKGKGGGRRRSSRAVRRPSVMSIGSVGGRRDSLASVASDSDQDLSDYAMSSDYDKDSESDDDTSSSEEAQPAHTNGDVLQPKQSRRKITRRLSSAAHHPHTTPDRPSLSPSRTRTQSGTLAGPSTSTSASSSLLGLPQRIARTSAEYSRLRFLHRRIDEENLTDFADALADRIDSIRSVLRQDLRTLLRALLTSPHSLLLYSRSSALLPSSPELRKSRPSATGARRASFLQSLSTKPAPSAIVDRAVDELDAWSQIAEPVVEEGEKEVEAAYWEARLDEQRSWLEMALSTLNTLTLVRRDEQQKGESKRRNEAEEAVRDLLVSDWAAKNIIDKPPADDTTDTEAFWSGLPETLRSQLQEHRTHVQSLLLASPSSTPSIQLLNVYNSILAFVASAAWHVTDASREISLQTSAACTTDLDGTTTSPAERESQCDIFTNVIWDELSTHLLTTLGNAIFFVGQTDTFYSNFTLTNTFLQRLLSLAPTQEAKLAVQDHPNWLAFKRRWQLPVYFQMRFREVITTLEAAFAEGRAKVEEQAGGKLMKATQATLAAIEKLWSDGVHIHELSAREWRVTLQILSRYKSWIEEQSPAELGGMASNRNLDALRSTGGAGSGEGSGRSSFDQSQQQRVGSMEVSRVGTPQSAPDLSSQQHEDEQLQLATELLADSLALQERMEAMLDDVIFPRITSDISAHSQDLSSLREDLAAVLREESMDFISPGLVSAVGRLAYKIITPRSAAPLRLLRSYSTPSYRPSSTSGSRAASVQVIEQLLQPLETFLSLPPLQSIPTEIKRSWISKILNDIFQRYTNTIETINKNQQSLLRLKKSQTGGLLGGLLKSTPDPKTDQDAEKNMIKTNKQALSTFENKVKALQLEIDLEKSQGWNSLKHFLKAQADTP</sequence>
<reference evidence="15" key="1">
    <citation type="submission" date="2016-04" db="EMBL/GenBank/DDBJ databases">
        <authorList>
            <person name="Guldener U."/>
            <person name="Guldener U."/>
        </authorList>
    </citation>
    <scope>NUCLEOTIDE SEQUENCE [LARGE SCALE GENOMIC DNA]</scope>
    <source>
        <strain evidence="15">UB2112</strain>
    </source>
</reference>
<feature type="compositionally biased region" description="Basic and acidic residues" evidence="10">
    <location>
        <begin position="15"/>
        <end position="29"/>
    </location>
</feature>
<evidence type="ECO:0000256" key="9">
    <source>
        <dbReference type="SAM" id="Coils"/>
    </source>
</evidence>
<dbReference type="GO" id="GO:0007030">
    <property type="term" value="P:Golgi organization"/>
    <property type="evidence" value="ECO:0007669"/>
    <property type="project" value="InterPro"/>
</dbReference>
<reference evidence="14" key="3">
    <citation type="submission" date="2018-08" db="EMBL/GenBank/DDBJ databases">
        <authorList>
            <person name="Guldener U."/>
        </authorList>
    </citation>
    <scope>NUCLEOTIDE SEQUENCE</scope>
    <source>
        <strain evidence="14">UB2</strain>
    </source>
</reference>
<feature type="compositionally biased region" description="Polar residues" evidence="10">
    <location>
        <begin position="844"/>
        <end position="855"/>
    </location>
</feature>
<dbReference type="GO" id="GO:0006891">
    <property type="term" value="P:intra-Golgi vesicle-mediated transport"/>
    <property type="evidence" value="ECO:0007669"/>
    <property type="project" value="TreeGrafter"/>
</dbReference>
<feature type="region of interest" description="Disordered" evidence="10">
    <location>
        <begin position="126"/>
        <end position="150"/>
    </location>
</feature>
<dbReference type="Proteomes" id="UP000658997">
    <property type="component" value="Unassembled WGS sequence"/>
</dbReference>
<evidence type="ECO:0000256" key="10">
    <source>
        <dbReference type="SAM" id="MobiDB-lite"/>
    </source>
</evidence>
<name>A0A1K0G9F8_9BASI</name>
<keyword evidence="7" id="KW-0472">Membrane</keyword>
<dbReference type="EMBL" id="ULHB01000013">
    <property type="protein sequence ID" value="SYW75970.1"/>
    <property type="molecule type" value="Genomic_DNA"/>
</dbReference>
<dbReference type="GO" id="GO:0000139">
    <property type="term" value="C:Golgi membrane"/>
    <property type="evidence" value="ECO:0007669"/>
    <property type="project" value="UniProtKB-SubCell"/>
</dbReference>
<feature type="domain" description="Conserved oligomeric Golgi complex subunit 2 N-terminal" evidence="11">
    <location>
        <begin position="58"/>
        <end position="119"/>
    </location>
</feature>
<evidence type="ECO:0000256" key="7">
    <source>
        <dbReference type="ARBA" id="ARBA00023136"/>
    </source>
</evidence>
<evidence type="ECO:0000313" key="16">
    <source>
        <dbReference type="Proteomes" id="UP000658997"/>
    </source>
</evidence>
<keyword evidence="5" id="KW-0653">Protein transport</keyword>
<dbReference type="Pfam" id="PF06148">
    <property type="entry name" value="COG2_N"/>
    <property type="match status" value="1"/>
</dbReference>
<evidence type="ECO:0000313" key="15">
    <source>
        <dbReference type="Proteomes" id="UP000179920"/>
    </source>
</evidence>
<keyword evidence="4" id="KW-0813">Transport</keyword>
<evidence type="ECO:0000259" key="12">
    <source>
        <dbReference type="Pfam" id="PF12022"/>
    </source>
</evidence>
<evidence type="ECO:0000256" key="2">
    <source>
        <dbReference type="ARBA" id="ARBA00007603"/>
    </source>
</evidence>
<feature type="region of interest" description="Disordered" evidence="10">
    <location>
        <begin position="1"/>
        <end position="29"/>
    </location>
</feature>
<feature type="compositionally biased region" description="Acidic residues" evidence="10">
    <location>
        <begin position="131"/>
        <end position="141"/>
    </location>
</feature>
<feature type="region of interest" description="Disordered" evidence="10">
    <location>
        <begin position="209"/>
        <end position="342"/>
    </location>
</feature>
<dbReference type="InterPro" id="IPR009316">
    <property type="entry name" value="COG2"/>
</dbReference>
<feature type="domain" description="COG complex component COG2 C-terminal" evidence="12">
    <location>
        <begin position="709"/>
        <end position="1055"/>
    </location>
</feature>
<feature type="compositionally biased region" description="Low complexity" evidence="10">
    <location>
        <begin position="325"/>
        <end position="342"/>
    </location>
</feature>
<dbReference type="InterPro" id="IPR024602">
    <property type="entry name" value="COG_su2_N"/>
</dbReference>
<dbReference type="PANTHER" id="PTHR12961:SF0">
    <property type="entry name" value="CONSERVED OLIGOMERIC GOLGI COMPLEX SUBUNIT 2"/>
    <property type="match status" value="1"/>
</dbReference>
<evidence type="ECO:0000256" key="8">
    <source>
        <dbReference type="ARBA" id="ARBA00031344"/>
    </source>
</evidence>
<feature type="region of interest" description="Disordered" evidence="10">
    <location>
        <begin position="807"/>
        <end position="860"/>
    </location>
</feature>
<dbReference type="GO" id="GO:0017119">
    <property type="term" value="C:Golgi transport complex"/>
    <property type="evidence" value="ECO:0007669"/>
    <property type="project" value="TreeGrafter"/>
</dbReference>
<dbReference type="GO" id="GO:0015031">
    <property type="term" value="P:protein transport"/>
    <property type="evidence" value="ECO:0007669"/>
    <property type="project" value="UniProtKB-KW"/>
</dbReference>